<feature type="region of interest" description="Disordered" evidence="3">
    <location>
        <begin position="311"/>
        <end position="330"/>
    </location>
</feature>
<name>A0A401Q301_SCYTO</name>
<keyword evidence="4" id="KW-1133">Transmembrane helix</keyword>
<keyword evidence="2" id="KW-0964">Secreted</keyword>
<dbReference type="CDD" id="cd23572">
    <property type="entry name" value="TFP_LU_ECD_PINLYP_rpt2"/>
    <property type="match status" value="1"/>
</dbReference>
<evidence type="ECO:0000256" key="4">
    <source>
        <dbReference type="SAM" id="Phobius"/>
    </source>
</evidence>
<dbReference type="Proteomes" id="UP000288216">
    <property type="component" value="Unassembled WGS sequence"/>
</dbReference>
<evidence type="ECO:0000256" key="3">
    <source>
        <dbReference type="SAM" id="MobiDB-lite"/>
    </source>
</evidence>
<evidence type="ECO:0000313" key="7">
    <source>
        <dbReference type="Proteomes" id="UP000288216"/>
    </source>
</evidence>
<dbReference type="Pfam" id="PF00021">
    <property type="entry name" value="UPAR_LY6"/>
    <property type="match status" value="3"/>
</dbReference>
<dbReference type="InterPro" id="IPR016054">
    <property type="entry name" value="LY6_UPA_recep-like"/>
</dbReference>
<protein>
    <recommendedName>
        <fullName evidence="5">UPAR/Ly6 domain-containing protein</fullName>
    </recommendedName>
</protein>
<evidence type="ECO:0000256" key="1">
    <source>
        <dbReference type="ARBA" id="ARBA00004613"/>
    </source>
</evidence>
<dbReference type="InterPro" id="IPR050918">
    <property type="entry name" value="CNF-like_PLA2_Inhibitor"/>
</dbReference>
<comment type="caution">
    <text evidence="6">The sequence shown here is derived from an EMBL/GenBank/DDBJ whole genome shotgun (WGS) entry which is preliminary data.</text>
</comment>
<comment type="subcellular location">
    <subcellularLocation>
        <location evidence="1">Secreted</location>
    </subcellularLocation>
</comment>
<dbReference type="OrthoDB" id="9948554at2759"/>
<feature type="transmembrane region" description="Helical" evidence="4">
    <location>
        <begin position="339"/>
        <end position="360"/>
    </location>
</feature>
<dbReference type="EMBL" id="BFAA01012072">
    <property type="protein sequence ID" value="GCB79738.1"/>
    <property type="molecule type" value="Genomic_DNA"/>
</dbReference>
<dbReference type="InterPro" id="IPR045860">
    <property type="entry name" value="Snake_toxin-like_sf"/>
</dbReference>
<accession>A0A401Q301</accession>
<proteinExistence type="predicted"/>
<gene>
    <name evidence="6" type="ORF">scyTo_0017948</name>
</gene>
<keyword evidence="4" id="KW-0812">Transmembrane</keyword>
<sequence length="370" mass="39197">MLLSVCIAEIENRTLNGLECMGCLAVNGTCANLLSVVKCKGQQDRCAHTSGLLQGAFLTTYELKGCVSDFICRNPNNALGFYGINPTIGFYCCKDNLCNLVSRNFTKPDPTASPSSDPTQNMLHEVQPLNCNQCSGMSGTCIFESSTCKLGTTVCRTTSSTQIDGGMTKKQISNSCGPCSDPVSFNCGSVVVSQSSNCCDTDLCNTQVDTAPLNDTANGLQCRGCFSNSSDSCRDSEQTVKCVGAENRCMNVSGITDRLPGFTFFGKGCVSAQICQAVDSMIEFRMRFNELPTCCKGDFCNGDPEIGTSTPEPVITKSPVTPEISSKGPADSKGNVGCIVGSVIGVIVGFLIMVGVCCLCHKYKRESGPV</sequence>
<evidence type="ECO:0000259" key="5">
    <source>
        <dbReference type="SMART" id="SM00134"/>
    </source>
</evidence>
<dbReference type="OMA" id="RAGCANQ"/>
<evidence type="ECO:0000256" key="2">
    <source>
        <dbReference type="ARBA" id="ARBA00022525"/>
    </source>
</evidence>
<keyword evidence="7" id="KW-1185">Reference proteome</keyword>
<dbReference type="STRING" id="75743.A0A401Q301"/>
<keyword evidence="4" id="KW-0472">Membrane</keyword>
<feature type="domain" description="UPAR/Ly6" evidence="5">
    <location>
        <begin position="220"/>
        <end position="313"/>
    </location>
</feature>
<dbReference type="SUPFAM" id="SSF57302">
    <property type="entry name" value="Snake toxin-like"/>
    <property type="match status" value="3"/>
</dbReference>
<dbReference type="GO" id="GO:0005576">
    <property type="term" value="C:extracellular region"/>
    <property type="evidence" value="ECO:0007669"/>
    <property type="project" value="UniProtKB-SubCell"/>
</dbReference>
<dbReference type="PANTHER" id="PTHR20914">
    <property type="entry name" value="LY6/PLAUR DOMAIN-CONTAINING PROTEIN 8"/>
    <property type="match status" value="1"/>
</dbReference>
<evidence type="ECO:0000313" key="6">
    <source>
        <dbReference type="EMBL" id="GCB79738.1"/>
    </source>
</evidence>
<reference evidence="6 7" key="1">
    <citation type="journal article" date="2018" name="Nat. Ecol. Evol.">
        <title>Shark genomes provide insights into elasmobranch evolution and the origin of vertebrates.</title>
        <authorList>
            <person name="Hara Y"/>
            <person name="Yamaguchi K"/>
            <person name="Onimaru K"/>
            <person name="Kadota M"/>
            <person name="Koyanagi M"/>
            <person name="Keeley SD"/>
            <person name="Tatsumi K"/>
            <person name="Tanaka K"/>
            <person name="Motone F"/>
            <person name="Kageyama Y"/>
            <person name="Nozu R"/>
            <person name="Adachi N"/>
            <person name="Nishimura O"/>
            <person name="Nakagawa R"/>
            <person name="Tanegashima C"/>
            <person name="Kiyatake I"/>
            <person name="Matsumoto R"/>
            <person name="Murakumo K"/>
            <person name="Nishida K"/>
            <person name="Terakita A"/>
            <person name="Kuratani S"/>
            <person name="Sato K"/>
            <person name="Hyodo S Kuraku.S."/>
        </authorList>
    </citation>
    <scope>NUCLEOTIDE SEQUENCE [LARGE SCALE GENOMIC DNA]</scope>
</reference>
<organism evidence="6 7">
    <name type="scientific">Scyliorhinus torazame</name>
    <name type="common">Cloudy catshark</name>
    <name type="synonym">Catulus torazame</name>
    <dbReference type="NCBI Taxonomy" id="75743"/>
    <lineage>
        <taxon>Eukaryota</taxon>
        <taxon>Metazoa</taxon>
        <taxon>Chordata</taxon>
        <taxon>Craniata</taxon>
        <taxon>Vertebrata</taxon>
        <taxon>Chondrichthyes</taxon>
        <taxon>Elasmobranchii</taxon>
        <taxon>Galeomorphii</taxon>
        <taxon>Galeoidea</taxon>
        <taxon>Carcharhiniformes</taxon>
        <taxon>Scyliorhinidae</taxon>
        <taxon>Scyliorhinus</taxon>
    </lineage>
</organism>
<feature type="domain" description="UPAR/Ly6" evidence="5">
    <location>
        <begin position="129"/>
        <end position="218"/>
    </location>
</feature>
<dbReference type="SMART" id="SM00134">
    <property type="entry name" value="LU"/>
    <property type="match status" value="3"/>
</dbReference>
<dbReference type="PANTHER" id="PTHR20914:SF9">
    <property type="entry name" value="COILED, ISOFORM A"/>
    <property type="match status" value="1"/>
</dbReference>
<dbReference type="Gene3D" id="2.10.60.10">
    <property type="entry name" value="CD59"/>
    <property type="match status" value="3"/>
</dbReference>
<feature type="domain" description="UPAR/Ly6" evidence="5">
    <location>
        <begin position="18"/>
        <end position="110"/>
    </location>
</feature>
<dbReference type="AlphaFoldDB" id="A0A401Q301"/>